<comment type="caution">
    <text evidence="1">The sequence shown here is derived from an EMBL/GenBank/DDBJ whole genome shotgun (WGS) entry which is preliminary data.</text>
</comment>
<dbReference type="Proteomes" id="UP000807504">
    <property type="component" value="Unassembled WGS sequence"/>
</dbReference>
<dbReference type="AlphaFoldDB" id="A0A8T0EXX3"/>
<keyword evidence="2" id="KW-1185">Reference proteome</keyword>
<dbReference type="EMBL" id="JABXBU010001863">
    <property type="protein sequence ID" value="KAF8782534.1"/>
    <property type="molecule type" value="Genomic_DNA"/>
</dbReference>
<protein>
    <submittedName>
        <fullName evidence="1">Uncharacterized protein</fullName>
    </submittedName>
</protein>
<sequence>MRQRIRRRSSKKPFKSCHRLNADDVFCGRAPRVYTAAQRDRNSDAELGGFYGHSIPAFNRQPPLSLRAKRLLDCTWADQPLHSINRRFASTVLMHQRHMNMICGEEKEGS</sequence>
<accession>A0A8T0EXX3</accession>
<name>A0A8T0EXX3_ARGBR</name>
<organism evidence="1 2">
    <name type="scientific">Argiope bruennichi</name>
    <name type="common">Wasp spider</name>
    <name type="synonym">Aranea bruennichi</name>
    <dbReference type="NCBI Taxonomy" id="94029"/>
    <lineage>
        <taxon>Eukaryota</taxon>
        <taxon>Metazoa</taxon>
        <taxon>Ecdysozoa</taxon>
        <taxon>Arthropoda</taxon>
        <taxon>Chelicerata</taxon>
        <taxon>Arachnida</taxon>
        <taxon>Araneae</taxon>
        <taxon>Araneomorphae</taxon>
        <taxon>Entelegynae</taxon>
        <taxon>Araneoidea</taxon>
        <taxon>Araneidae</taxon>
        <taxon>Argiope</taxon>
    </lineage>
</organism>
<evidence type="ECO:0000313" key="2">
    <source>
        <dbReference type="Proteomes" id="UP000807504"/>
    </source>
</evidence>
<proteinExistence type="predicted"/>
<reference evidence="1" key="2">
    <citation type="submission" date="2020-06" db="EMBL/GenBank/DDBJ databases">
        <authorList>
            <person name="Sheffer M."/>
        </authorList>
    </citation>
    <scope>NUCLEOTIDE SEQUENCE</scope>
</reference>
<reference evidence="1" key="1">
    <citation type="journal article" date="2020" name="bioRxiv">
        <title>Chromosome-level reference genome of the European wasp spider Argiope bruennichi: a resource for studies on range expansion and evolutionary adaptation.</title>
        <authorList>
            <person name="Sheffer M.M."/>
            <person name="Hoppe A."/>
            <person name="Krehenwinkel H."/>
            <person name="Uhl G."/>
            <person name="Kuss A.W."/>
            <person name="Jensen L."/>
            <person name="Jensen C."/>
            <person name="Gillespie R.G."/>
            <person name="Hoff K.J."/>
            <person name="Prost S."/>
        </authorList>
    </citation>
    <scope>NUCLEOTIDE SEQUENCE</scope>
</reference>
<gene>
    <name evidence="1" type="ORF">HNY73_012803</name>
</gene>
<evidence type="ECO:0000313" key="1">
    <source>
        <dbReference type="EMBL" id="KAF8782534.1"/>
    </source>
</evidence>